<dbReference type="AlphaFoldDB" id="A0A6V8KP15"/>
<comment type="caution">
    <text evidence="1">The sequence shown here is derived from an EMBL/GenBank/DDBJ whole genome shotgun (WGS) entry which is preliminary data.</text>
</comment>
<accession>A0A6V8KP15</accession>
<sequence>MTTPVSARPHPGTAMTDEQRADFERDGFIVVPGVLSEDEVAHYAAAVDRVYEEHAAAGKLAADRSLHKLNAVDSCPDLAPLLDHPKAFGLVWSMLGWNVHVYHSHLDVHPPLTERKPFRFEWHQDGGRQNREIESDPRPRLSVKIAYWLSDVSQTGRGNFQVVPGSHLTNWIDGPPRRDMEWPNPEGAIEVTANAGDAVFFDRRIWHARSNNYSDVTRKGVFFGYTYRWVHTRETMSEDLAGLTPVQRQLVGLQDGDGDHAWGHYPKDVPLYGLLKEHDLLDPKYPPLIP</sequence>
<dbReference type="SUPFAM" id="SSF51197">
    <property type="entry name" value="Clavaminate synthase-like"/>
    <property type="match status" value="1"/>
</dbReference>
<reference evidence="1 2" key="2">
    <citation type="submission" date="2020-03" db="EMBL/GenBank/DDBJ databases">
        <authorList>
            <person name="Ichikawa N."/>
            <person name="Kimura A."/>
            <person name="Kitahashi Y."/>
            <person name="Uohara A."/>
        </authorList>
    </citation>
    <scope>NUCLEOTIDE SEQUENCE [LARGE SCALE GENOMIC DNA]</scope>
    <source>
        <strain evidence="1 2">NBRC 108639</strain>
    </source>
</reference>
<evidence type="ECO:0000313" key="2">
    <source>
        <dbReference type="Proteomes" id="UP000482800"/>
    </source>
</evidence>
<evidence type="ECO:0000313" key="1">
    <source>
        <dbReference type="EMBL" id="GFJ84348.1"/>
    </source>
</evidence>
<name>A0A6V8KP15_9ACTN</name>
<dbReference type="PANTHER" id="PTHR20883">
    <property type="entry name" value="PHYTANOYL-COA DIOXYGENASE DOMAIN CONTAINING 1"/>
    <property type="match status" value="1"/>
</dbReference>
<gene>
    <name evidence="1" type="ORF">Phou_085280</name>
</gene>
<dbReference type="PANTHER" id="PTHR20883:SF51">
    <property type="entry name" value="PHYTANOYL-COA HYDROXYLASE"/>
    <property type="match status" value="1"/>
</dbReference>
<reference evidence="1 2" key="1">
    <citation type="submission" date="2020-03" db="EMBL/GenBank/DDBJ databases">
        <title>Whole genome shotgun sequence of Phytohabitans houttuyneae NBRC 108639.</title>
        <authorList>
            <person name="Komaki H."/>
            <person name="Tamura T."/>
        </authorList>
    </citation>
    <scope>NUCLEOTIDE SEQUENCE [LARGE SCALE GENOMIC DNA]</scope>
    <source>
        <strain evidence="1 2">NBRC 108639</strain>
    </source>
</reference>
<dbReference type="Gene3D" id="2.60.120.620">
    <property type="entry name" value="q2cbj1_9rhob like domain"/>
    <property type="match status" value="1"/>
</dbReference>
<dbReference type="EMBL" id="BLPF01000003">
    <property type="protein sequence ID" value="GFJ84348.1"/>
    <property type="molecule type" value="Genomic_DNA"/>
</dbReference>
<dbReference type="Pfam" id="PF05721">
    <property type="entry name" value="PhyH"/>
    <property type="match status" value="1"/>
</dbReference>
<dbReference type="Proteomes" id="UP000482800">
    <property type="component" value="Unassembled WGS sequence"/>
</dbReference>
<dbReference type="GO" id="GO:0005506">
    <property type="term" value="F:iron ion binding"/>
    <property type="evidence" value="ECO:0007669"/>
    <property type="project" value="UniProtKB-ARBA"/>
</dbReference>
<dbReference type="RefSeq" id="WP_246274312.1">
    <property type="nucleotide sequence ID" value="NZ_BAABGO010000039.1"/>
</dbReference>
<organism evidence="1 2">
    <name type="scientific">Phytohabitans houttuyneae</name>
    <dbReference type="NCBI Taxonomy" id="1076126"/>
    <lineage>
        <taxon>Bacteria</taxon>
        <taxon>Bacillati</taxon>
        <taxon>Actinomycetota</taxon>
        <taxon>Actinomycetes</taxon>
        <taxon>Micromonosporales</taxon>
        <taxon>Micromonosporaceae</taxon>
    </lineage>
</organism>
<proteinExistence type="predicted"/>
<dbReference type="InterPro" id="IPR008775">
    <property type="entry name" value="Phytyl_CoA_dOase-like"/>
</dbReference>
<keyword evidence="2" id="KW-1185">Reference proteome</keyword>
<dbReference type="GO" id="GO:0016706">
    <property type="term" value="F:2-oxoglutarate-dependent dioxygenase activity"/>
    <property type="evidence" value="ECO:0007669"/>
    <property type="project" value="UniProtKB-ARBA"/>
</dbReference>
<protein>
    <submittedName>
        <fullName evidence="1">Ectoine hydroxylase</fullName>
    </submittedName>
</protein>